<dbReference type="GO" id="GO:0009898">
    <property type="term" value="C:cytoplasmic side of plasma membrane"/>
    <property type="evidence" value="ECO:0007669"/>
    <property type="project" value="TreeGrafter"/>
</dbReference>
<evidence type="ECO:0000256" key="11">
    <source>
        <dbReference type="ARBA" id="ARBA00023125"/>
    </source>
</evidence>
<evidence type="ECO:0000256" key="2">
    <source>
        <dbReference type="ARBA" id="ARBA00004739"/>
    </source>
</evidence>
<dbReference type="PANTHER" id="PTHR42862:SF1">
    <property type="entry name" value="DELTA-1-PYRROLINE-5-CARBOXYLATE DEHYDROGENASE 2, ISOFORM A-RELATED"/>
    <property type="match status" value="1"/>
</dbReference>
<dbReference type="RefSeq" id="WP_188397354.1">
    <property type="nucleotide sequence ID" value="NZ_BMCG01000006.1"/>
</dbReference>
<dbReference type="CDD" id="cd07125">
    <property type="entry name" value="ALDH_PutA-P5CDH"/>
    <property type="match status" value="1"/>
</dbReference>
<dbReference type="InterPro" id="IPR024082">
    <property type="entry name" value="PRODH_PutA_dom_II"/>
</dbReference>
<organism evidence="24 25">
    <name type="scientific">Oxalicibacterium flavum</name>
    <dbReference type="NCBI Taxonomy" id="179467"/>
    <lineage>
        <taxon>Bacteria</taxon>
        <taxon>Pseudomonadati</taxon>
        <taxon>Pseudomonadota</taxon>
        <taxon>Betaproteobacteria</taxon>
        <taxon>Burkholderiales</taxon>
        <taxon>Oxalobacteraceae</taxon>
        <taxon>Oxalicibacterium</taxon>
    </lineage>
</organism>
<sequence length="1218" mass="131622">MPADDATLPFPAFADELAGAAAPSRDAITRACLLDEEVAVQALLPQAAAYSAQHDETTMLARRLIETLRDKRSHAAGIDALMHAFPLSSEEGVALMCLAEALLRIPDRETADRLIADRIGHGDWQRHLGASSSLFVNAAAWGLLLTGRLLHAPDEHRLGAVLTRLLARGGEPLIRKGMDYAMRMLGHQFVAGRTIDEALHAGRGREARGYRHSYDMLGEAALTAADAEAYHRAYVEALHTIGKAADGRGIRHGPGLSVKLSALHPRYARAQRERVLSELLPRLKQLALLARHYDIGLNIDAEEAERLELSLELLECLVLDPELAGFDGIGFVVHAYQKRSPWVIDHLISLARRGKRRLMVRLVKGAYWDTEIKRAQVEGLPGYPVYTHKAHTDLCYLVCAERLLAAGDAVYPQLATHNALTMAAIHCRARALGVTDYEFQCLHGMGEALYDQIIGADRLGVPCRIYAPVGSHETLLPYLVRRLLENGANSSFVNQIVDPGIDLERLLQDPAMLAAQSGGAMHPAIPLPARLYGDTRRNSTGIDLSDEHALHALATALRAFDVRQWHAMPAHVRDDASVPLVLRNPARHEDVVGTARQAQPADVDHALAIASTAAPAWQAMPPPQRAQILLLAADLLQREAAELIALTMREAGKTLPNAIGEVREATDFLRYYGTQIAMQERTVALGPVACISPWNFPLAIFVGQVAAALAAGNTVLAKPAEQTPLTAFHAVGLLHRAGVPREVLQFVPGPGETVGAQLVADARTRGVVFTGSTEAARHIHQVLARRMATERRDIPLIAETGGQNAMIVDSSALCEQVVRDALASAFDSAGQRCSALRVLCLQEEIAERTLTMLHGALRELRVVRPDRLRTDLGPVIDMQAQHMLEAHIDAARRAGRRVVQAEMDATTRHGSFVAPTVIEIDRMADLQREVFGPVLHVLRYRRDDLPQLIADINASGYGLTLGIHSRIDETVHFITERARVGNVYVNRNMIGATVGVQPFGGEGLSGTGPKAGGPLYLRRLQRAATPLLAATHADAAASQTTASALAALLQWSATQMPALAAHCREYQHTSLQGRQLSLPGPAGESNVLRFGARGDVLCAAVGSAALLNQIAAVLATGNRPLLPYASRPLLPADLPPQVSASLHWIADHRDCAELRCVLYDAASADLLPQIAARDGALVPCLLTDEQAPVPLWILTREQAICVNTAAAGGNPALMTLQT</sequence>
<reference evidence="24" key="2">
    <citation type="submission" date="2020-09" db="EMBL/GenBank/DDBJ databases">
        <authorList>
            <person name="Sun Q."/>
            <person name="Sedlacek I."/>
        </authorList>
    </citation>
    <scope>NUCLEOTIDE SEQUENCE</scope>
    <source>
        <strain evidence="24">CCM 7086</strain>
    </source>
</reference>
<evidence type="ECO:0000259" key="23">
    <source>
        <dbReference type="Pfam" id="PF18327"/>
    </source>
</evidence>
<evidence type="ECO:0000256" key="7">
    <source>
        <dbReference type="ARBA" id="ARBA00023002"/>
    </source>
</evidence>
<dbReference type="Gene3D" id="3.40.605.10">
    <property type="entry name" value="Aldehyde Dehydrogenase, Chain A, domain 1"/>
    <property type="match status" value="1"/>
</dbReference>
<dbReference type="PROSITE" id="PS00070">
    <property type="entry name" value="ALDEHYDE_DEHYDR_CYS"/>
    <property type="match status" value="1"/>
</dbReference>
<dbReference type="SUPFAM" id="SSF53720">
    <property type="entry name" value="ALDH-like"/>
    <property type="match status" value="1"/>
</dbReference>
<feature type="domain" description="Proline dehydrogenase" evidence="21">
    <location>
        <begin position="200"/>
        <end position="495"/>
    </location>
</feature>
<comment type="catalytic activity">
    <reaction evidence="14 18">
        <text>L-glutamate 5-semialdehyde + NAD(+) + H2O = L-glutamate + NADH + 2 H(+)</text>
        <dbReference type="Rhea" id="RHEA:30235"/>
        <dbReference type="ChEBI" id="CHEBI:15377"/>
        <dbReference type="ChEBI" id="CHEBI:15378"/>
        <dbReference type="ChEBI" id="CHEBI:29985"/>
        <dbReference type="ChEBI" id="CHEBI:57540"/>
        <dbReference type="ChEBI" id="CHEBI:57945"/>
        <dbReference type="ChEBI" id="CHEBI:58066"/>
        <dbReference type="EC" id="1.2.1.88"/>
    </reaction>
</comment>
<gene>
    <name evidence="24" type="primary">putA</name>
    <name evidence="24" type="ORF">GCM10007205_28580</name>
</gene>
<feature type="domain" description="Proline dehydrogenase PutA" evidence="22">
    <location>
        <begin position="78"/>
        <end position="189"/>
    </location>
</feature>
<dbReference type="Gene3D" id="1.20.5.550">
    <property type="entry name" value="Single Helix bin"/>
    <property type="match status" value="1"/>
</dbReference>
<dbReference type="Pfam" id="PF00171">
    <property type="entry name" value="Aldedh"/>
    <property type="match status" value="1"/>
</dbReference>
<feature type="domain" description="Aldehyde dehydrogenase" evidence="20">
    <location>
        <begin position="581"/>
        <end position="1018"/>
    </location>
</feature>
<evidence type="ECO:0000256" key="12">
    <source>
        <dbReference type="ARBA" id="ARBA00023163"/>
    </source>
</evidence>
<dbReference type="Gene3D" id="3.20.20.220">
    <property type="match status" value="1"/>
</dbReference>
<dbReference type="PANTHER" id="PTHR42862">
    <property type="entry name" value="DELTA-1-PYRROLINE-5-CARBOXYLATE DEHYDROGENASE 1, ISOFORM A-RELATED"/>
    <property type="match status" value="1"/>
</dbReference>
<evidence type="ECO:0000256" key="14">
    <source>
        <dbReference type="ARBA" id="ARBA00048142"/>
    </source>
</evidence>
<feature type="active site" evidence="19">
    <location>
        <position position="799"/>
    </location>
</feature>
<keyword evidence="5 18" id="KW-0285">Flavoprotein</keyword>
<dbReference type="SUPFAM" id="SSF51730">
    <property type="entry name" value="FAD-linked oxidoreductase"/>
    <property type="match status" value="1"/>
</dbReference>
<keyword evidence="13" id="KW-0511">Multifunctional enzyme</keyword>
<comment type="cofactor">
    <cofactor evidence="1 18">
        <name>FAD</name>
        <dbReference type="ChEBI" id="CHEBI:57692"/>
    </cofactor>
</comment>
<evidence type="ECO:0000256" key="19">
    <source>
        <dbReference type="PIRSR" id="PIRSR000197-1"/>
    </source>
</evidence>
<dbReference type="InterPro" id="IPR015590">
    <property type="entry name" value="Aldehyde_DH_dom"/>
</dbReference>
<dbReference type="GO" id="GO:0010133">
    <property type="term" value="P:L-proline catabolic process to L-glutamate"/>
    <property type="evidence" value="ECO:0007669"/>
    <property type="project" value="UniProtKB-UniRule"/>
</dbReference>
<dbReference type="Gene3D" id="1.20.5.460">
    <property type="entry name" value="Single helix bin"/>
    <property type="match status" value="1"/>
</dbReference>
<keyword evidence="11 18" id="KW-0238">DNA-binding</keyword>
<evidence type="ECO:0000259" key="21">
    <source>
        <dbReference type="Pfam" id="PF01619"/>
    </source>
</evidence>
<evidence type="ECO:0000313" key="25">
    <source>
        <dbReference type="Proteomes" id="UP000620266"/>
    </source>
</evidence>
<dbReference type="InterPro" id="IPR016161">
    <property type="entry name" value="Ald_DH/histidinol_DH"/>
</dbReference>
<evidence type="ECO:0000256" key="18">
    <source>
        <dbReference type="PIRNR" id="PIRNR000197"/>
    </source>
</evidence>
<evidence type="ECO:0000256" key="13">
    <source>
        <dbReference type="ARBA" id="ARBA00023268"/>
    </source>
</evidence>
<evidence type="ECO:0000256" key="15">
    <source>
        <dbReference type="ARBA" id="ARBA00048779"/>
    </source>
</evidence>
<evidence type="ECO:0000256" key="10">
    <source>
        <dbReference type="ARBA" id="ARBA00023062"/>
    </source>
</evidence>
<keyword evidence="7 18" id="KW-0560">Oxidoreductase</keyword>
<keyword evidence="4 18" id="KW-0678">Repressor</keyword>
<keyword evidence="6 18" id="KW-0274">FAD</keyword>
<dbReference type="Pfam" id="PF18327">
    <property type="entry name" value="PRODH"/>
    <property type="match status" value="1"/>
</dbReference>
<comment type="catalytic activity">
    <reaction evidence="15 18">
        <text>L-proline + a quinone = (S)-1-pyrroline-5-carboxylate + a quinol + H(+)</text>
        <dbReference type="Rhea" id="RHEA:23784"/>
        <dbReference type="ChEBI" id="CHEBI:15378"/>
        <dbReference type="ChEBI" id="CHEBI:17388"/>
        <dbReference type="ChEBI" id="CHEBI:24646"/>
        <dbReference type="ChEBI" id="CHEBI:60039"/>
        <dbReference type="ChEBI" id="CHEBI:132124"/>
        <dbReference type="EC" id="1.5.5.2"/>
    </reaction>
</comment>
<evidence type="ECO:0000256" key="1">
    <source>
        <dbReference type="ARBA" id="ARBA00001974"/>
    </source>
</evidence>
<dbReference type="GO" id="GO:0003677">
    <property type="term" value="F:DNA binding"/>
    <property type="evidence" value="ECO:0007669"/>
    <property type="project" value="UniProtKB-KW"/>
</dbReference>
<dbReference type="FunFam" id="3.20.20.220:FF:000004">
    <property type="entry name" value="Bifunctional protein PutA"/>
    <property type="match status" value="1"/>
</dbReference>
<evidence type="ECO:0000256" key="8">
    <source>
        <dbReference type="ARBA" id="ARBA00023015"/>
    </source>
</evidence>
<evidence type="ECO:0000259" key="22">
    <source>
        <dbReference type="Pfam" id="PF14850"/>
    </source>
</evidence>
<dbReference type="GO" id="GO:0003842">
    <property type="term" value="F:L-glutamate gamma-semialdehyde dehydrogenase activity"/>
    <property type="evidence" value="ECO:0007669"/>
    <property type="project" value="UniProtKB-UniRule"/>
</dbReference>
<evidence type="ECO:0000256" key="6">
    <source>
        <dbReference type="ARBA" id="ARBA00022827"/>
    </source>
</evidence>
<evidence type="ECO:0000256" key="16">
    <source>
        <dbReference type="ARBA" id="ARBA00060889"/>
    </source>
</evidence>
<dbReference type="GO" id="GO:0003700">
    <property type="term" value="F:DNA-binding transcription factor activity"/>
    <property type="evidence" value="ECO:0007669"/>
    <property type="project" value="InterPro"/>
</dbReference>
<protein>
    <recommendedName>
        <fullName evidence="18">Bifunctional protein PutA</fullName>
    </recommendedName>
    <domain>
        <recommendedName>
            <fullName evidence="18">Proline dehydrogenase</fullName>
            <ecNumber evidence="18">1.5.5.2</ecNumber>
        </recommendedName>
        <alternativeName>
            <fullName evidence="18">Proline oxidase</fullName>
        </alternativeName>
    </domain>
    <domain>
        <recommendedName>
            <fullName evidence="18">Delta-1-pyrroline-5-carboxylate dehydrogenase</fullName>
            <shortName evidence="18">P5C dehydrogenase</shortName>
            <ecNumber evidence="18">1.2.1.88</ecNumber>
        </recommendedName>
        <alternativeName>
            <fullName evidence="18">L-glutamate gamma-semialdehyde dehydrogenase</fullName>
        </alternativeName>
    </domain>
</protein>
<evidence type="ECO:0000256" key="3">
    <source>
        <dbReference type="ARBA" id="ARBA00004786"/>
    </source>
</evidence>
<dbReference type="Pfam" id="PF14850">
    <property type="entry name" value="Pro_dh-DNA_bdg"/>
    <property type="match status" value="1"/>
</dbReference>
<dbReference type="InterPro" id="IPR041349">
    <property type="entry name" value="PRODH"/>
</dbReference>
<dbReference type="InterPro" id="IPR024089">
    <property type="entry name" value="PRODH_PutA_dom_I/II"/>
</dbReference>
<proteinExistence type="inferred from homology"/>
<dbReference type="InterPro" id="IPR029041">
    <property type="entry name" value="FAD-linked_oxidoreductase-like"/>
</dbReference>
<comment type="pathway">
    <text evidence="3 18">Amino-acid degradation; L-proline degradation into L-glutamate; L-glutamate from L-proline: step 2/2.</text>
</comment>
<dbReference type="InterPro" id="IPR016163">
    <property type="entry name" value="Ald_DH_C"/>
</dbReference>
<dbReference type="Pfam" id="PF01619">
    <property type="entry name" value="Pro_dh"/>
    <property type="match status" value="1"/>
</dbReference>
<dbReference type="InterPro" id="IPR005933">
    <property type="entry name" value="PutA_C"/>
</dbReference>
<comment type="function">
    <text evidence="18">Oxidizes proline to glutamate for use as a carbon and nitrogen source.</text>
</comment>
<keyword evidence="12 18" id="KW-0804">Transcription</keyword>
<dbReference type="EMBL" id="BMCG01000006">
    <property type="protein sequence ID" value="GGC17883.1"/>
    <property type="molecule type" value="Genomic_DNA"/>
</dbReference>
<evidence type="ECO:0000313" key="24">
    <source>
        <dbReference type="EMBL" id="GGC17883.1"/>
    </source>
</evidence>
<dbReference type="NCBIfam" id="TIGR01238">
    <property type="entry name" value="D1pyr5carbox3"/>
    <property type="match status" value="1"/>
</dbReference>
<keyword evidence="10 18" id="KW-0642">Proline metabolism</keyword>
<evidence type="ECO:0000256" key="5">
    <source>
        <dbReference type="ARBA" id="ARBA00022630"/>
    </source>
</evidence>
<name>A0A8J2UNJ5_9BURK</name>
<dbReference type="Proteomes" id="UP000620266">
    <property type="component" value="Unassembled WGS sequence"/>
</dbReference>
<dbReference type="InterPro" id="IPR016162">
    <property type="entry name" value="Ald_DH_N"/>
</dbReference>
<feature type="domain" description="Proline utilization A proline dehydrogenase N-terminal" evidence="23">
    <location>
        <begin position="23"/>
        <end position="69"/>
    </location>
</feature>
<keyword evidence="25" id="KW-1185">Reference proteome</keyword>
<dbReference type="AlphaFoldDB" id="A0A8J2UNJ5"/>
<evidence type="ECO:0000256" key="4">
    <source>
        <dbReference type="ARBA" id="ARBA00022491"/>
    </source>
</evidence>
<evidence type="ECO:0000259" key="20">
    <source>
        <dbReference type="Pfam" id="PF00171"/>
    </source>
</evidence>
<evidence type="ECO:0000256" key="9">
    <source>
        <dbReference type="ARBA" id="ARBA00023027"/>
    </source>
</evidence>
<evidence type="ECO:0000256" key="17">
    <source>
        <dbReference type="ARBA" id="ARBA00060911"/>
    </source>
</evidence>
<comment type="similarity">
    <text evidence="17 18">In the C-terminal section; belongs to the aldehyde dehydrogenase family.</text>
</comment>
<comment type="caution">
    <text evidence="24">The sequence shown here is derived from an EMBL/GenBank/DDBJ whole genome shotgun (WGS) entry which is preliminary data.</text>
</comment>
<dbReference type="NCBIfam" id="NF008869">
    <property type="entry name" value="PRK11904.1"/>
    <property type="match status" value="1"/>
</dbReference>
<dbReference type="EC" id="1.5.5.2" evidence="18"/>
<feature type="active site" evidence="19">
    <location>
        <position position="833"/>
    </location>
</feature>
<dbReference type="InterPro" id="IPR002872">
    <property type="entry name" value="Proline_DH_dom"/>
</dbReference>
<dbReference type="UniPathway" id="UPA00261">
    <property type="reaction ID" value="UER00373"/>
</dbReference>
<dbReference type="InterPro" id="IPR050485">
    <property type="entry name" value="Proline_metab_enzyme"/>
</dbReference>
<dbReference type="PIRSF" id="PIRSF000197">
    <property type="entry name" value="Bifunct_PutA"/>
    <property type="match status" value="1"/>
</dbReference>
<dbReference type="EC" id="1.2.1.88" evidence="18"/>
<comment type="pathway">
    <text evidence="2 18">Amino-acid degradation; L-proline degradation into L-glutamate; L-glutamate from L-proline: step 1/2.</text>
</comment>
<dbReference type="InterPro" id="IPR016160">
    <property type="entry name" value="Ald_DH_CS_CYS"/>
</dbReference>
<comment type="similarity">
    <text evidence="16 18">In the N-terminal section; belongs to the proline dehydrogenase family.</text>
</comment>
<keyword evidence="8 18" id="KW-0805">Transcription regulation</keyword>
<keyword evidence="9 18" id="KW-0520">NAD</keyword>
<dbReference type="GO" id="GO:0004657">
    <property type="term" value="F:proline dehydrogenase activity"/>
    <property type="evidence" value="ECO:0007669"/>
    <property type="project" value="UniProtKB-UniRule"/>
</dbReference>
<dbReference type="Gene3D" id="3.40.309.10">
    <property type="entry name" value="Aldehyde Dehydrogenase, Chain A, domain 2"/>
    <property type="match status" value="1"/>
</dbReference>
<dbReference type="SUPFAM" id="SSF81935">
    <property type="entry name" value="N-terminal domain of bifunctional PutA protein"/>
    <property type="match status" value="1"/>
</dbReference>
<dbReference type="InterPro" id="IPR025703">
    <property type="entry name" value="Bifunct_PutA"/>
</dbReference>
<accession>A0A8J2UNJ5</accession>
<dbReference type="InterPro" id="IPR024090">
    <property type="entry name" value="PRODH_PutA_dom_I"/>
</dbReference>
<dbReference type="FunFam" id="3.40.309.10:FF:000005">
    <property type="entry name" value="1-pyrroline-5-carboxylate dehydrogenase 1"/>
    <property type="match status" value="1"/>
</dbReference>
<reference evidence="24" key="1">
    <citation type="journal article" date="2014" name="Int. J. Syst. Evol. Microbiol.">
        <title>Complete genome sequence of Corynebacterium casei LMG S-19264T (=DSM 44701T), isolated from a smear-ripened cheese.</title>
        <authorList>
            <consortium name="US DOE Joint Genome Institute (JGI-PGF)"/>
            <person name="Walter F."/>
            <person name="Albersmeier A."/>
            <person name="Kalinowski J."/>
            <person name="Ruckert C."/>
        </authorList>
    </citation>
    <scope>NUCLEOTIDE SEQUENCE</scope>
    <source>
        <strain evidence="24">CCM 7086</strain>
    </source>
</reference>